<accession>A0ABS4IQN3</accession>
<dbReference type="InterPro" id="IPR009061">
    <property type="entry name" value="DNA-bd_dom_put_sf"/>
</dbReference>
<evidence type="ECO:0000259" key="1">
    <source>
        <dbReference type="PROSITE" id="PS50937"/>
    </source>
</evidence>
<dbReference type="SUPFAM" id="SSF89082">
    <property type="entry name" value="Antibiotic binding domain of TipA-like multidrug resistance regulators"/>
    <property type="match status" value="1"/>
</dbReference>
<dbReference type="PROSITE" id="PS50937">
    <property type="entry name" value="HTH_MERR_2"/>
    <property type="match status" value="1"/>
</dbReference>
<dbReference type="SUPFAM" id="SSF46955">
    <property type="entry name" value="Putative DNA-binding domain"/>
    <property type="match status" value="1"/>
</dbReference>
<gene>
    <name evidence="2" type="ORF">J2Z66_001482</name>
</gene>
<evidence type="ECO:0000313" key="3">
    <source>
        <dbReference type="Proteomes" id="UP001519287"/>
    </source>
</evidence>
<feature type="domain" description="HTH merR-type" evidence="1">
    <location>
        <begin position="1"/>
        <end position="32"/>
    </location>
</feature>
<keyword evidence="3" id="KW-1185">Reference proteome</keyword>
<dbReference type="Gene3D" id="1.10.1660.10">
    <property type="match status" value="1"/>
</dbReference>
<protein>
    <submittedName>
        <fullName evidence="2">DNA-binding transcriptional MerR regulator</fullName>
    </submittedName>
</protein>
<dbReference type="InterPro" id="IPR036244">
    <property type="entry name" value="TipA-like_antibiotic-bd"/>
</dbReference>
<evidence type="ECO:0000313" key="2">
    <source>
        <dbReference type="EMBL" id="MBP1989884.1"/>
    </source>
</evidence>
<reference evidence="2 3" key="1">
    <citation type="submission" date="2021-03" db="EMBL/GenBank/DDBJ databases">
        <title>Genomic Encyclopedia of Type Strains, Phase IV (KMG-IV): sequencing the most valuable type-strain genomes for metagenomic binning, comparative biology and taxonomic classification.</title>
        <authorList>
            <person name="Goeker M."/>
        </authorList>
    </citation>
    <scope>NUCLEOTIDE SEQUENCE [LARGE SCALE GENOMIC DNA]</scope>
    <source>
        <strain evidence="2 3">DSM 26048</strain>
    </source>
</reference>
<proteinExistence type="predicted"/>
<dbReference type="EMBL" id="JAGGLB010000003">
    <property type="protein sequence ID" value="MBP1989884.1"/>
    <property type="molecule type" value="Genomic_DNA"/>
</dbReference>
<organism evidence="2 3">
    <name type="scientific">Paenibacillus eucommiae</name>
    <dbReference type="NCBI Taxonomy" id="1355755"/>
    <lineage>
        <taxon>Bacteria</taxon>
        <taxon>Bacillati</taxon>
        <taxon>Bacillota</taxon>
        <taxon>Bacilli</taxon>
        <taxon>Bacillales</taxon>
        <taxon>Paenibacillaceae</taxon>
        <taxon>Paenibacillus</taxon>
    </lineage>
</organism>
<dbReference type="Proteomes" id="UP001519287">
    <property type="component" value="Unassembled WGS sequence"/>
</dbReference>
<keyword evidence="2" id="KW-0238">DNA-binding</keyword>
<name>A0ABS4IQN3_9BACL</name>
<sequence>MYGTKELERLQQILFYRELDFPLEQIKQLLEEEPERMSILLQQEKLLLIRKKRIEAVIQTLKTSIASMEKGVIMDKADMFIGFESEEAWKEALSEQNEYLKQAYDVRPLDAGPIDVQSMNEQAGEAAAFMTDMKSALQEGIKHNDEKIRHLIHCHLDFMNEHGQSVSAADFAVQTRFFLSDDFHLRMLEDQQTGLAYYLNAAAESFVNQ</sequence>
<comment type="caution">
    <text evidence="2">The sequence shown here is derived from an EMBL/GenBank/DDBJ whole genome shotgun (WGS) entry which is preliminary data.</text>
</comment>
<dbReference type="GO" id="GO:0003677">
    <property type="term" value="F:DNA binding"/>
    <property type="evidence" value="ECO:0007669"/>
    <property type="project" value="UniProtKB-KW"/>
</dbReference>
<dbReference type="InterPro" id="IPR000551">
    <property type="entry name" value="MerR-type_HTH_dom"/>
</dbReference>